<keyword evidence="1" id="KW-0240">DNA-directed RNA polymerase</keyword>
<name>A0A481YYR1_9VIRU</name>
<dbReference type="GO" id="GO:0000428">
    <property type="term" value="C:DNA-directed RNA polymerase complex"/>
    <property type="evidence" value="ECO:0007669"/>
    <property type="project" value="UniProtKB-KW"/>
</dbReference>
<dbReference type="SUPFAM" id="SSF55257">
    <property type="entry name" value="RBP11-like subunits of RNA polymerase"/>
    <property type="match status" value="2"/>
</dbReference>
<proteinExistence type="predicted"/>
<dbReference type="InterPro" id="IPR036603">
    <property type="entry name" value="RBP11-like"/>
</dbReference>
<dbReference type="InterPro" id="IPR050518">
    <property type="entry name" value="Rpo3/RPB3_RNA_Pol_subunit"/>
</dbReference>
<dbReference type="GO" id="GO:0006351">
    <property type="term" value="P:DNA-templated transcription"/>
    <property type="evidence" value="ECO:0007669"/>
    <property type="project" value="InterPro"/>
</dbReference>
<dbReference type="GO" id="GO:0003899">
    <property type="term" value="F:DNA-directed RNA polymerase activity"/>
    <property type="evidence" value="ECO:0007669"/>
    <property type="project" value="TreeGrafter"/>
</dbReference>
<dbReference type="PANTHER" id="PTHR11800">
    <property type="entry name" value="DNA-DIRECTED RNA POLYMERASE"/>
    <property type="match status" value="1"/>
</dbReference>
<protein>
    <submittedName>
        <fullName evidence="3">DNA directed RNA polymerase subunit L</fullName>
    </submittedName>
</protein>
<reference evidence="3" key="1">
    <citation type="journal article" date="2019" name="MBio">
        <title>Virus Genomes from Deep Sea Sediments Expand the Ocean Megavirome and Support Independent Origins of Viral Gigantism.</title>
        <authorList>
            <person name="Backstrom D."/>
            <person name="Yutin N."/>
            <person name="Jorgensen S.L."/>
            <person name="Dharamshi J."/>
            <person name="Homa F."/>
            <person name="Zaremba-Niedwiedzka K."/>
            <person name="Spang A."/>
            <person name="Wolf Y.I."/>
            <person name="Koonin E.V."/>
            <person name="Ettema T.J."/>
        </authorList>
    </citation>
    <scope>NUCLEOTIDE SEQUENCE</scope>
</reference>
<evidence type="ECO:0000256" key="1">
    <source>
        <dbReference type="ARBA" id="ARBA00022478"/>
    </source>
</evidence>
<keyword evidence="2" id="KW-0804">Transcription</keyword>
<evidence type="ECO:0000313" key="3">
    <source>
        <dbReference type="EMBL" id="QBK88392.1"/>
    </source>
</evidence>
<organism evidence="3">
    <name type="scientific">Mimivirus LCMiAC01</name>
    <dbReference type="NCBI Taxonomy" id="2506608"/>
    <lineage>
        <taxon>Viruses</taxon>
        <taxon>Varidnaviria</taxon>
        <taxon>Bamfordvirae</taxon>
        <taxon>Nucleocytoviricota</taxon>
        <taxon>Megaviricetes</taxon>
        <taxon>Imitervirales</taxon>
        <taxon>Mimiviridae</taxon>
        <taxon>Klosneuvirinae</taxon>
    </lineage>
</organism>
<evidence type="ECO:0000256" key="2">
    <source>
        <dbReference type="ARBA" id="ARBA00023163"/>
    </source>
</evidence>
<dbReference type="EMBL" id="MK500388">
    <property type="protein sequence ID" value="QBK88392.1"/>
    <property type="molecule type" value="Genomic_DNA"/>
</dbReference>
<dbReference type="Gene3D" id="2.170.120.12">
    <property type="entry name" value="DNA-directed RNA polymerase, insert domain"/>
    <property type="match status" value="1"/>
</dbReference>
<accession>A0A481YYR1</accession>
<dbReference type="InterPro" id="IPR036643">
    <property type="entry name" value="RNApol_insert_sf"/>
</dbReference>
<gene>
    <name evidence="3" type="ORF">LCMiAC01_00560</name>
</gene>
<dbReference type="SUPFAM" id="SSF56553">
    <property type="entry name" value="Insert subdomain of RNA polymerase alpha subunit"/>
    <property type="match status" value="1"/>
</dbReference>
<sequence length="326" mass="38118">MSFDIKIIELRKQKERGLEASELILEFSGKDVNDIVINTLRRLSYDYIPSYSFCTDTINIEQNNSIFNNDYMRLRISQMQIPNINHNMTYLPSKYWKNVKYYSKNRPIFPKDKLKYEIQLRITNTTSDVLNVTTNHIAFYKNDKQIYPIDKKYPHLILQLRPKEQFICNAHAVLGLGKNDNIWSAINKCYFDKTGQNKYKFHILSSGQLDEYDILHKACVILKEKLIEIKNIISSKYPTSSNGKIIIINLDNEDHTTGAIINDILQNRKDIQYSGLAKEDLLKDEITIKYITSNKNPIKPFFEALDHAANMFTYVDKLIKKIGKIK</sequence>
<dbReference type="PANTHER" id="PTHR11800:SF2">
    <property type="entry name" value="DNA-DIRECTED RNA POLYMERASE II SUBUNIT RPB3"/>
    <property type="match status" value="1"/>
</dbReference>
<dbReference type="Gene3D" id="3.30.1360.10">
    <property type="entry name" value="RNA polymerase, RBP11-like subunit"/>
    <property type="match status" value="1"/>
</dbReference>
<dbReference type="GO" id="GO:0046983">
    <property type="term" value="F:protein dimerization activity"/>
    <property type="evidence" value="ECO:0007669"/>
    <property type="project" value="InterPro"/>
</dbReference>